<accession>A0A1X7EAA7</accession>
<gene>
    <name evidence="1" type="ORF">SAMN06295933_2822</name>
</gene>
<reference evidence="2" key="1">
    <citation type="submission" date="2017-04" db="EMBL/GenBank/DDBJ databases">
        <authorList>
            <person name="Varghese N."/>
            <person name="Submissions S."/>
        </authorList>
    </citation>
    <scope>NUCLEOTIDE SEQUENCE [LARGE SCALE GENOMIC DNA]</scope>
    <source>
        <strain evidence="2">K3S</strain>
    </source>
</reference>
<name>A0A1X7EAA7_9BACT</name>
<evidence type="ECO:0000313" key="2">
    <source>
        <dbReference type="Proteomes" id="UP000192906"/>
    </source>
</evidence>
<dbReference type="OrthoDB" id="5457758at2"/>
<evidence type="ECO:0008006" key="3">
    <source>
        <dbReference type="Google" id="ProtNLM"/>
    </source>
</evidence>
<organism evidence="1 2">
    <name type="scientific">Desulfovibrio gilichinskyi</name>
    <dbReference type="NCBI Taxonomy" id="1519643"/>
    <lineage>
        <taxon>Bacteria</taxon>
        <taxon>Pseudomonadati</taxon>
        <taxon>Thermodesulfobacteriota</taxon>
        <taxon>Desulfovibrionia</taxon>
        <taxon>Desulfovibrionales</taxon>
        <taxon>Desulfovibrionaceae</taxon>
        <taxon>Desulfovibrio</taxon>
    </lineage>
</organism>
<sequence length="127" mass="13936">MGQYGDVFTDQLLESLFPASRSNDFFEALFGDAEEGSYDIELGYAGDSGDTVNFELRLKQRPGRCLACNLTYGLPQVFSRHPIINIQGLAEKIGAAVGKSENVSWKLGSTKEYNSKLHVIPLTISLS</sequence>
<dbReference type="RefSeq" id="WP_085103280.1">
    <property type="nucleotide sequence ID" value="NZ_FWZU01000004.1"/>
</dbReference>
<dbReference type="AlphaFoldDB" id="A0A1X7EAA7"/>
<protein>
    <recommendedName>
        <fullName evidence="3">Pancreas/duodenum homeobox protein 1</fullName>
    </recommendedName>
</protein>
<dbReference type="STRING" id="1519643.SAMN06295933_2822"/>
<proteinExistence type="predicted"/>
<keyword evidence="2" id="KW-1185">Reference proteome</keyword>
<dbReference type="Proteomes" id="UP000192906">
    <property type="component" value="Unassembled WGS sequence"/>
</dbReference>
<dbReference type="EMBL" id="FWZU01000004">
    <property type="protein sequence ID" value="SMF30242.1"/>
    <property type="molecule type" value="Genomic_DNA"/>
</dbReference>
<evidence type="ECO:0000313" key="1">
    <source>
        <dbReference type="EMBL" id="SMF30242.1"/>
    </source>
</evidence>